<dbReference type="PIRSF" id="PIRSF019455">
    <property type="entry name" value="CopR_AtkY"/>
    <property type="match status" value="1"/>
</dbReference>
<dbReference type="STRING" id="378794.GCA_001570625_02205"/>
<sequence>MQEVPQISDAEWQVMKVIWADSPVKASEVIDELANTSYWKPKTIKTMLRRLVDKKVLGYYQEGKSYLYYPIVSERDSIKAESDFFLKKVFNGSLNLMLASFIEEEKLSQQEIEQLRRTLDDKE</sequence>
<dbReference type="EMBL" id="DNZF01000018">
    <property type="protein sequence ID" value="HBK52443.1"/>
    <property type="molecule type" value="Genomic_DNA"/>
</dbReference>
<dbReference type="RefSeq" id="WP_061214643.1">
    <property type="nucleotide sequence ID" value="NZ_DCDX01000020.1"/>
</dbReference>
<dbReference type="Gene3D" id="1.10.10.10">
    <property type="entry name" value="Winged helix-like DNA-binding domain superfamily/Winged helix DNA-binding domain"/>
    <property type="match status" value="1"/>
</dbReference>
<dbReference type="InterPro" id="IPR036388">
    <property type="entry name" value="WH-like_DNA-bd_sf"/>
</dbReference>
<proteinExistence type="inferred from homology"/>
<dbReference type="GO" id="GO:0003677">
    <property type="term" value="F:DNA binding"/>
    <property type="evidence" value="ECO:0007669"/>
    <property type="project" value="UniProtKB-KW"/>
</dbReference>
<reference evidence="5 6" key="1">
    <citation type="journal article" date="2018" name="Nat. Biotechnol.">
        <title>A standardized bacterial taxonomy based on genome phylogeny substantially revises the tree of life.</title>
        <authorList>
            <person name="Parks D.H."/>
            <person name="Chuvochina M."/>
            <person name="Waite D.W."/>
            <person name="Rinke C."/>
            <person name="Skarshewski A."/>
            <person name="Chaumeil P.A."/>
            <person name="Hugenholtz P."/>
        </authorList>
    </citation>
    <scope>NUCLEOTIDE SEQUENCE [LARGE SCALE GENOMIC DNA]</scope>
    <source>
        <strain evidence="5">UBA10948</strain>
    </source>
</reference>
<dbReference type="Pfam" id="PF03965">
    <property type="entry name" value="Penicillinase_R"/>
    <property type="match status" value="1"/>
</dbReference>
<dbReference type="InterPro" id="IPR036390">
    <property type="entry name" value="WH_DNA-bd_sf"/>
</dbReference>
<gene>
    <name evidence="5" type="ORF">DDZ44_00705</name>
</gene>
<evidence type="ECO:0000313" key="6">
    <source>
        <dbReference type="Proteomes" id="UP000263273"/>
    </source>
</evidence>
<evidence type="ECO:0000313" key="5">
    <source>
        <dbReference type="EMBL" id="HBK52443.1"/>
    </source>
</evidence>
<evidence type="ECO:0000256" key="4">
    <source>
        <dbReference type="ARBA" id="ARBA00023163"/>
    </source>
</evidence>
<dbReference type="SUPFAM" id="SSF46785">
    <property type="entry name" value="Winged helix' DNA-binding domain"/>
    <property type="match status" value="1"/>
</dbReference>
<dbReference type="Proteomes" id="UP000263273">
    <property type="component" value="Unassembled WGS sequence"/>
</dbReference>
<evidence type="ECO:0000256" key="2">
    <source>
        <dbReference type="ARBA" id="ARBA00023015"/>
    </source>
</evidence>
<dbReference type="GO" id="GO:0045892">
    <property type="term" value="P:negative regulation of DNA-templated transcription"/>
    <property type="evidence" value="ECO:0007669"/>
    <property type="project" value="InterPro"/>
</dbReference>
<keyword evidence="4" id="KW-0804">Transcription</keyword>
<comment type="similarity">
    <text evidence="1">Belongs to the BlaI transcriptional regulatory family.</text>
</comment>
<name>A0A354YSV4_9FIRM</name>
<organism evidence="5 6">
    <name type="scientific">Syntrophomonas wolfei</name>
    <dbReference type="NCBI Taxonomy" id="863"/>
    <lineage>
        <taxon>Bacteria</taxon>
        <taxon>Bacillati</taxon>
        <taxon>Bacillota</taxon>
        <taxon>Clostridia</taxon>
        <taxon>Eubacteriales</taxon>
        <taxon>Syntrophomonadaceae</taxon>
        <taxon>Syntrophomonas</taxon>
    </lineage>
</organism>
<accession>A0A354YSV4</accession>
<dbReference type="InterPro" id="IPR005650">
    <property type="entry name" value="BlaI_family"/>
</dbReference>
<comment type="caution">
    <text evidence="5">The sequence shown here is derived from an EMBL/GenBank/DDBJ whole genome shotgun (WGS) entry which is preliminary data.</text>
</comment>
<evidence type="ECO:0000256" key="3">
    <source>
        <dbReference type="ARBA" id="ARBA00023125"/>
    </source>
</evidence>
<dbReference type="Gene3D" id="1.10.4040.10">
    <property type="entry name" value="Penicillinase repressor domain"/>
    <property type="match status" value="1"/>
</dbReference>
<keyword evidence="2" id="KW-0805">Transcription regulation</keyword>
<evidence type="ECO:0000256" key="1">
    <source>
        <dbReference type="ARBA" id="ARBA00011046"/>
    </source>
</evidence>
<protein>
    <submittedName>
        <fullName evidence="5">BlaI/MecI/CopY family transcriptional regulator</fullName>
    </submittedName>
</protein>
<dbReference type="AlphaFoldDB" id="A0A354YSV4"/>
<keyword evidence="3" id="KW-0238">DNA-binding</keyword>